<comment type="similarity">
    <text evidence="1">Belongs to the PrpF family.</text>
</comment>
<dbReference type="PANTHER" id="PTHR43709">
    <property type="entry name" value="ACONITATE ISOMERASE-RELATED"/>
    <property type="match status" value="1"/>
</dbReference>
<protein>
    <recommendedName>
        <fullName evidence="5">PrpF protein</fullName>
    </recommendedName>
</protein>
<dbReference type="SUPFAM" id="SSF54506">
    <property type="entry name" value="Diaminopimelate epimerase-like"/>
    <property type="match status" value="2"/>
</dbReference>
<dbReference type="Gene3D" id="3.10.310.10">
    <property type="entry name" value="Diaminopimelate Epimerase, Chain A, domain 1"/>
    <property type="match status" value="2"/>
</dbReference>
<evidence type="ECO:0008006" key="5">
    <source>
        <dbReference type="Google" id="ProtNLM"/>
    </source>
</evidence>
<dbReference type="RefSeq" id="XP_069234180.1">
    <property type="nucleotide sequence ID" value="XM_069368896.1"/>
</dbReference>
<dbReference type="GeneID" id="96001734"/>
<evidence type="ECO:0000313" key="4">
    <source>
        <dbReference type="Proteomes" id="UP000803884"/>
    </source>
</evidence>
<dbReference type="EMBL" id="JAAQHG020000001">
    <property type="protein sequence ID" value="KAL1591075.1"/>
    <property type="molecule type" value="Genomic_DNA"/>
</dbReference>
<evidence type="ECO:0000256" key="2">
    <source>
        <dbReference type="ARBA" id="ARBA00023235"/>
    </source>
</evidence>
<dbReference type="PANTHER" id="PTHR43709:SF2">
    <property type="entry name" value="DUF453 DOMAIN PROTEIN (AFU_ORTHOLOGUE AFUA_6G00360)"/>
    <property type="match status" value="1"/>
</dbReference>
<evidence type="ECO:0000256" key="1">
    <source>
        <dbReference type="ARBA" id="ARBA00007673"/>
    </source>
</evidence>
<reference evidence="3 4" key="1">
    <citation type="journal article" date="2020" name="Microbiol. Resour. Announc.">
        <title>Draft Genome Sequence of a Cladosporium Species Isolated from the Mesophotic Ascidian Didemnum maculosum.</title>
        <authorList>
            <person name="Gioti A."/>
            <person name="Siaperas R."/>
            <person name="Nikolaivits E."/>
            <person name="Le Goff G."/>
            <person name="Ouazzani J."/>
            <person name="Kotoulas G."/>
            <person name="Topakas E."/>
        </authorList>
    </citation>
    <scope>NUCLEOTIDE SEQUENCE [LARGE SCALE GENOMIC DNA]</scope>
    <source>
        <strain evidence="3 4">TM138-S3</strain>
    </source>
</reference>
<accession>A0AB34L248</accession>
<comment type="caution">
    <text evidence="3">The sequence shown here is derived from an EMBL/GenBank/DDBJ whole genome shotgun (WGS) entry which is preliminary data.</text>
</comment>
<dbReference type="Proteomes" id="UP000803884">
    <property type="component" value="Unassembled WGS sequence"/>
</dbReference>
<sequence>MFKSAIRHIEAVVIPRIPIDYYPIMPGFVAPAVNPTKVTKRRKALPAVWMRAGTSKGLYLHRQDLPQSQDEWTPIITGIMGSYDCDPKQLNGIGGATSTTSKVAVVARSQRPGVDVDYTFVQVPIGSPKLDLTGNCGNIASGVGPFAVDEGIVKAKPGQQEVQVRVFNTNTNSLLIENVQVDEEGHFLEDGDCILPGLRSMGSRVKMAFSKPSGAMTGKLLPTGRPTDIIFGQTAAEPTPIPVQVSIVDAANPFVFVNELSLPNCFREQGPGAAESIEFIESVRRQAAVLMGLASSVEKAALTRGTPKIAILKEPESQEGAPSPDVEVVAYSMGKVHGSLQLTGAVCLGTAACTEGTLAHSIRNRSRISEKVQLGLGTNGPLDLEQIKLRHPGGDMDVDIRLGTDGEAEEVTVFRTARRLFEGTVYYLG</sequence>
<organism evidence="3 4">
    <name type="scientific">Cladosporium halotolerans</name>
    <dbReference type="NCBI Taxonomy" id="1052096"/>
    <lineage>
        <taxon>Eukaryota</taxon>
        <taxon>Fungi</taxon>
        <taxon>Dikarya</taxon>
        <taxon>Ascomycota</taxon>
        <taxon>Pezizomycotina</taxon>
        <taxon>Dothideomycetes</taxon>
        <taxon>Dothideomycetidae</taxon>
        <taxon>Cladosporiales</taxon>
        <taxon>Cladosporiaceae</taxon>
        <taxon>Cladosporium</taxon>
    </lineage>
</organism>
<gene>
    <name evidence="3" type="ORF">WHR41_00290</name>
</gene>
<dbReference type="GO" id="GO:0016853">
    <property type="term" value="F:isomerase activity"/>
    <property type="evidence" value="ECO:0007669"/>
    <property type="project" value="UniProtKB-KW"/>
</dbReference>
<name>A0AB34L248_9PEZI</name>
<dbReference type="InterPro" id="IPR007400">
    <property type="entry name" value="PrpF-like"/>
</dbReference>
<evidence type="ECO:0000313" key="3">
    <source>
        <dbReference type="EMBL" id="KAL1591075.1"/>
    </source>
</evidence>
<proteinExistence type="inferred from homology"/>
<dbReference type="Pfam" id="PF04303">
    <property type="entry name" value="PrpF"/>
    <property type="match status" value="1"/>
</dbReference>
<dbReference type="AlphaFoldDB" id="A0AB34L248"/>
<keyword evidence="4" id="KW-1185">Reference proteome</keyword>
<keyword evidence="2" id="KW-0413">Isomerase</keyword>